<proteinExistence type="predicted"/>
<dbReference type="AlphaFoldDB" id="A0ABD4TM77"/>
<name>A0ABD4TM77_9EURY</name>
<gene>
    <name evidence="1" type="ORF">FTO68_05195</name>
</gene>
<dbReference type="EMBL" id="VOTZ01000008">
    <property type="protein sequence ID" value="MCQ1538385.1"/>
    <property type="molecule type" value="Genomic_DNA"/>
</dbReference>
<keyword evidence="2" id="KW-1185">Reference proteome</keyword>
<protein>
    <submittedName>
        <fullName evidence="1">Methanogenesis marker 17 protein</fullName>
    </submittedName>
</protein>
<comment type="caution">
    <text evidence="1">The sequence shown here is derived from an EMBL/GenBank/DDBJ whole genome shotgun (WGS) entry which is preliminary data.</text>
</comment>
<dbReference type="InterPro" id="IPR016762">
    <property type="entry name" value="Methan_mark_17"/>
</dbReference>
<dbReference type="Pfam" id="PF09886">
    <property type="entry name" value="DUF2113"/>
    <property type="match status" value="1"/>
</dbReference>
<reference evidence="1 2" key="1">
    <citation type="submission" date="2019-08" db="EMBL/GenBank/DDBJ databases">
        <authorList>
            <person name="Chen S.-C."/>
            <person name="Lai M.-C."/>
            <person name="You Y.-T."/>
        </authorList>
    </citation>
    <scope>NUCLEOTIDE SEQUENCE [LARGE SCALE GENOMIC DNA]</scope>
    <source>
        <strain evidence="1 2">P2F9704a</strain>
    </source>
</reference>
<evidence type="ECO:0000313" key="1">
    <source>
        <dbReference type="EMBL" id="MCQ1538385.1"/>
    </source>
</evidence>
<accession>A0ABD4TM77</accession>
<dbReference type="Proteomes" id="UP001524383">
    <property type="component" value="Unassembled WGS sequence"/>
</dbReference>
<sequence>MTMLDAFEVECFEEVGRDFYRQITETVLSDHNLTAVVSKLRIFIDPRIPIFVAVGTIRDAGASIRVSDIGSIQMQGDETVISIRDETYLAQFLTRLYEIFGHDHVDQPDRFTIIISKAEIPQNFEKIEIVNRADTVLRDLIYAMTVIAPEGFKVRREYYGKRQFYYAASENTLPEHVVEDVVSAQFTLIGEVMR</sequence>
<dbReference type="NCBIfam" id="TIGR03291">
    <property type="entry name" value="methan_mark_17"/>
    <property type="match status" value="1"/>
</dbReference>
<evidence type="ECO:0000313" key="2">
    <source>
        <dbReference type="Proteomes" id="UP001524383"/>
    </source>
</evidence>
<organism evidence="1 2">
    <name type="scientific">Methanocalculus taiwanensis</name>
    <dbReference type="NCBI Taxonomy" id="106207"/>
    <lineage>
        <taxon>Archaea</taxon>
        <taxon>Methanobacteriati</taxon>
        <taxon>Methanobacteriota</taxon>
        <taxon>Stenosarchaea group</taxon>
        <taxon>Methanomicrobia</taxon>
        <taxon>Methanomicrobiales</taxon>
        <taxon>Methanocalculaceae</taxon>
        <taxon>Methanocalculus</taxon>
    </lineage>
</organism>